<sequence>MKEKGMGLTLGVMLLFNTAFVGAASASKVSNEEEIEDDVQLQSLNREAADTIKTVHERELAKRTVVPYETWLNRKAANSIKSIYEKELSERTGIPSGK</sequence>
<protein>
    <recommendedName>
        <fullName evidence="4">Sporulation protein</fullName>
    </recommendedName>
</protein>
<feature type="chain" id="PRO_5038433220" description="Sporulation protein" evidence="1">
    <location>
        <begin position="24"/>
        <end position="98"/>
    </location>
</feature>
<comment type="caution">
    <text evidence="2">The sequence shown here is derived from an EMBL/GenBank/DDBJ whole genome shotgun (WGS) entry which is preliminary data.</text>
</comment>
<proteinExistence type="predicted"/>
<name>A0A0A3I5T3_9BACL</name>
<keyword evidence="1" id="KW-0732">Signal</keyword>
<keyword evidence="3" id="KW-1185">Reference proteome</keyword>
<evidence type="ECO:0000313" key="2">
    <source>
        <dbReference type="EMBL" id="KGR80089.1"/>
    </source>
</evidence>
<evidence type="ECO:0000313" key="3">
    <source>
        <dbReference type="Proteomes" id="UP000030416"/>
    </source>
</evidence>
<evidence type="ECO:0008006" key="4">
    <source>
        <dbReference type="Google" id="ProtNLM"/>
    </source>
</evidence>
<reference evidence="2 3" key="1">
    <citation type="submission" date="2014-02" db="EMBL/GenBank/DDBJ databases">
        <title>Draft genome sequence of Lysinibacillus manganicus DSM 26584T.</title>
        <authorList>
            <person name="Zhang F."/>
            <person name="Wang G."/>
            <person name="Zhang L."/>
        </authorList>
    </citation>
    <scope>NUCLEOTIDE SEQUENCE [LARGE SCALE GENOMIC DNA]</scope>
    <source>
        <strain evidence="2 3">DSM 26584</strain>
    </source>
</reference>
<dbReference type="AlphaFoldDB" id="A0A0A3I5T3"/>
<dbReference type="EMBL" id="JPVN01000003">
    <property type="protein sequence ID" value="KGR80089.1"/>
    <property type="molecule type" value="Genomic_DNA"/>
</dbReference>
<dbReference type="Proteomes" id="UP000030416">
    <property type="component" value="Unassembled WGS sequence"/>
</dbReference>
<evidence type="ECO:0000256" key="1">
    <source>
        <dbReference type="SAM" id="SignalP"/>
    </source>
</evidence>
<feature type="signal peptide" evidence="1">
    <location>
        <begin position="1"/>
        <end position="23"/>
    </location>
</feature>
<gene>
    <name evidence="2" type="ORF">CD29_03870</name>
</gene>
<accession>A0A0A3I5T3</accession>
<organism evidence="2 3">
    <name type="scientific">Ureibacillus manganicus DSM 26584</name>
    <dbReference type="NCBI Taxonomy" id="1384049"/>
    <lineage>
        <taxon>Bacteria</taxon>
        <taxon>Bacillati</taxon>
        <taxon>Bacillota</taxon>
        <taxon>Bacilli</taxon>
        <taxon>Bacillales</taxon>
        <taxon>Caryophanaceae</taxon>
        <taxon>Ureibacillus</taxon>
    </lineage>
</organism>